<organism evidence="2 3">
    <name type="scientific">Clostridium collagenovorans DSM 3089</name>
    <dbReference type="NCBI Taxonomy" id="1121306"/>
    <lineage>
        <taxon>Bacteria</taxon>
        <taxon>Bacillati</taxon>
        <taxon>Bacillota</taxon>
        <taxon>Clostridia</taxon>
        <taxon>Eubacteriales</taxon>
        <taxon>Clostridiaceae</taxon>
        <taxon>Clostridium</taxon>
    </lineage>
</organism>
<dbReference type="OrthoDB" id="3192849at2"/>
<sequence>MISVQYYIVTFINTHEAIKAESEAKKVDMKFNVIPTPTQISKSCGISLKVDEENMPKIYELIEADKIVYKNIYYKNENNEIEVIK</sequence>
<evidence type="ECO:0000313" key="3">
    <source>
        <dbReference type="Proteomes" id="UP000184526"/>
    </source>
</evidence>
<dbReference type="InterPro" id="IPR021778">
    <property type="entry name" value="Se/S_carrier-like"/>
</dbReference>
<dbReference type="Pfam" id="PF11823">
    <property type="entry name" value="Se_S_carrier"/>
    <property type="match status" value="1"/>
</dbReference>
<reference evidence="2 3" key="1">
    <citation type="submission" date="2016-11" db="EMBL/GenBank/DDBJ databases">
        <authorList>
            <person name="Jaros S."/>
            <person name="Januszkiewicz K."/>
            <person name="Wedrychowicz H."/>
        </authorList>
    </citation>
    <scope>NUCLEOTIDE SEQUENCE [LARGE SCALE GENOMIC DNA]</scope>
    <source>
        <strain evidence="2 3">DSM 3089</strain>
    </source>
</reference>
<dbReference type="AlphaFoldDB" id="A0A1M5YGH0"/>
<name>A0A1M5YGH0_9CLOT</name>
<dbReference type="EMBL" id="FQXP01000014">
    <property type="protein sequence ID" value="SHI10999.1"/>
    <property type="molecule type" value="Genomic_DNA"/>
</dbReference>
<feature type="domain" description="Putative Se/S carrier protein-like" evidence="1">
    <location>
        <begin position="6"/>
        <end position="73"/>
    </location>
</feature>
<evidence type="ECO:0000259" key="1">
    <source>
        <dbReference type="Pfam" id="PF11823"/>
    </source>
</evidence>
<protein>
    <recommendedName>
        <fullName evidence="1">Putative Se/S carrier protein-like domain-containing protein</fullName>
    </recommendedName>
</protein>
<dbReference type="STRING" id="1121306.SAMN02745196_02916"/>
<accession>A0A1M5YGH0</accession>
<dbReference type="Proteomes" id="UP000184526">
    <property type="component" value="Unassembled WGS sequence"/>
</dbReference>
<gene>
    <name evidence="2" type="ORF">SAMN02745196_02916</name>
</gene>
<keyword evidence="3" id="KW-1185">Reference proteome</keyword>
<evidence type="ECO:0000313" key="2">
    <source>
        <dbReference type="EMBL" id="SHI10999.1"/>
    </source>
</evidence>
<proteinExistence type="predicted"/>